<reference evidence="1" key="1">
    <citation type="submission" date="2022-10" db="EMBL/GenBank/DDBJ databases">
        <title>Genome Sequence of Xylaria curta.</title>
        <authorList>
            <person name="Buettner E."/>
        </authorList>
    </citation>
    <scope>NUCLEOTIDE SEQUENCE</scope>
    <source>
        <strain evidence="1">Babe10</strain>
    </source>
</reference>
<proteinExistence type="predicted"/>
<evidence type="ECO:0000313" key="1">
    <source>
        <dbReference type="EMBL" id="KAJ2971494.1"/>
    </source>
</evidence>
<evidence type="ECO:0000313" key="2">
    <source>
        <dbReference type="Proteomes" id="UP001143856"/>
    </source>
</evidence>
<comment type="caution">
    <text evidence="1">The sequence shown here is derived from an EMBL/GenBank/DDBJ whole genome shotgun (WGS) entry which is preliminary data.</text>
</comment>
<accession>A0ACC1MXX1</accession>
<protein>
    <submittedName>
        <fullName evidence="1">Uncharacterized protein</fullName>
    </submittedName>
</protein>
<dbReference type="EMBL" id="JAPDGR010003375">
    <property type="protein sequence ID" value="KAJ2971494.1"/>
    <property type="molecule type" value="Genomic_DNA"/>
</dbReference>
<gene>
    <name evidence="1" type="ORF">NUW58_g9402</name>
</gene>
<sequence length="815" mass="90714">MDAQNLSDIVVPQGSSSRPYAVSRGTPRSGGNMVLELSKSPDHILDSRHSTPRASAGLPGEASTPPFSPNPPKVFPTAETGHVIAPKALPTPPPQSRSVSSSSQVRPDMYSSINSVATTPYASQPVTKQLVVSQTAQQFCQASIERFQAFAEKETSAKTDADRVKLFADFIVNESRLRRERYSSAIGVMGSEIFDLTRDLFRPMKARRDSDSSQVSDWTPRIHETKSNRNSTTSLTREQHQPNSTPSSAGISSSPGGPPPINTNWTSNQYMPSLSPILSMSVSARDEADSRGRPASRWWESDSIGEGNRMERSKRESKYMGVPKEAREALQWQDTSGSVSGPSASSEGYLADEYPPEKVGWHESESMKAPHPFRQSLLSLASSVPNTPSPSHLDVSRLVTLPPPYPRHHPAVNNNHPELTSIRTLVRSVSDLSEVEASKQGFSRDSQKARDEATEAASMRQQTLRVNLQQEISSGNMSYAEAAAIEADAQASEKAQSKELQRKDFERFQNVVVMPLNELLTGRIAKATTLFDELRSRLFVETQVPNPNMPQEEGDEQPELLEKLTLLKWIFEAREALHREIFNLLSDRNDRYREMVITPYRLSGNEEKLRNAEAFFAEDAGKRQTAFANEVLQRTREFRDVVEENVTRGIDMQLNAFWDIAPPLKRLLDTIPAAIDGNFHIQIPPAEFEENPSYHQHPLQYLYSLLLHAEKSTYQFIESQTNLLCLLHEVKEAVANARAKASEAEGRDPRAVEDEIRNEGKQLTDDLKEKVRVVQDQWQGALGDGMRGVKERVGEWLLSTGGWDESLEDGGVGGA</sequence>
<name>A0ACC1MXX1_9PEZI</name>
<keyword evidence="2" id="KW-1185">Reference proteome</keyword>
<dbReference type="Proteomes" id="UP001143856">
    <property type="component" value="Unassembled WGS sequence"/>
</dbReference>
<organism evidence="1 2">
    <name type="scientific">Xylaria curta</name>
    <dbReference type="NCBI Taxonomy" id="42375"/>
    <lineage>
        <taxon>Eukaryota</taxon>
        <taxon>Fungi</taxon>
        <taxon>Dikarya</taxon>
        <taxon>Ascomycota</taxon>
        <taxon>Pezizomycotina</taxon>
        <taxon>Sordariomycetes</taxon>
        <taxon>Xylariomycetidae</taxon>
        <taxon>Xylariales</taxon>
        <taxon>Xylariaceae</taxon>
        <taxon>Xylaria</taxon>
    </lineage>
</organism>